<accession>A0AAN6RUA6</accession>
<keyword evidence="3" id="KW-0285">Flavoprotein</keyword>
<evidence type="ECO:0000256" key="4">
    <source>
        <dbReference type="ARBA" id="ARBA00022827"/>
    </source>
</evidence>
<dbReference type="PANTHER" id="PTHR42973">
    <property type="entry name" value="BINDING OXIDOREDUCTASE, PUTATIVE (AFU_ORTHOLOGUE AFUA_1G17690)-RELATED"/>
    <property type="match status" value="1"/>
</dbReference>
<keyword evidence="5" id="KW-0560">Oxidoreductase</keyword>
<dbReference type="SUPFAM" id="SSF56176">
    <property type="entry name" value="FAD-binding/transporter-associated domain-like"/>
    <property type="match status" value="1"/>
</dbReference>
<feature type="chain" id="PRO_5043016840" description="FAD-binding PCMH-type domain-containing protein" evidence="6">
    <location>
        <begin position="24"/>
        <end position="640"/>
    </location>
</feature>
<dbReference type="InterPro" id="IPR036318">
    <property type="entry name" value="FAD-bd_PCMH-like_sf"/>
</dbReference>
<dbReference type="Proteomes" id="UP001303889">
    <property type="component" value="Unassembled WGS sequence"/>
</dbReference>
<comment type="cofactor">
    <cofactor evidence="1">
        <name>FAD</name>
        <dbReference type="ChEBI" id="CHEBI:57692"/>
    </cofactor>
</comment>
<keyword evidence="6" id="KW-0732">Signal</keyword>
<dbReference type="InterPro" id="IPR006094">
    <property type="entry name" value="Oxid_FAD_bind_N"/>
</dbReference>
<reference evidence="8" key="1">
    <citation type="journal article" date="2023" name="Mol. Phylogenet. Evol.">
        <title>Genome-scale phylogeny and comparative genomics of the fungal order Sordariales.</title>
        <authorList>
            <person name="Hensen N."/>
            <person name="Bonometti L."/>
            <person name="Westerberg I."/>
            <person name="Brannstrom I.O."/>
            <person name="Guillou S."/>
            <person name="Cros-Aarteil S."/>
            <person name="Calhoun S."/>
            <person name="Haridas S."/>
            <person name="Kuo A."/>
            <person name="Mondo S."/>
            <person name="Pangilinan J."/>
            <person name="Riley R."/>
            <person name="LaButti K."/>
            <person name="Andreopoulos B."/>
            <person name="Lipzen A."/>
            <person name="Chen C."/>
            <person name="Yan M."/>
            <person name="Daum C."/>
            <person name="Ng V."/>
            <person name="Clum A."/>
            <person name="Steindorff A."/>
            <person name="Ohm R.A."/>
            <person name="Martin F."/>
            <person name="Silar P."/>
            <person name="Natvig D.O."/>
            <person name="Lalanne C."/>
            <person name="Gautier V."/>
            <person name="Ament-Velasquez S.L."/>
            <person name="Kruys A."/>
            <person name="Hutchinson M.I."/>
            <person name="Powell A.J."/>
            <person name="Barry K."/>
            <person name="Miller A.N."/>
            <person name="Grigoriev I.V."/>
            <person name="Debuchy R."/>
            <person name="Gladieux P."/>
            <person name="Hiltunen Thoren M."/>
            <person name="Johannesson H."/>
        </authorList>
    </citation>
    <scope>NUCLEOTIDE SEQUENCE</scope>
    <source>
        <strain evidence="8">CBS 103.79</strain>
    </source>
</reference>
<evidence type="ECO:0000256" key="6">
    <source>
        <dbReference type="SAM" id="SignalP"/>
    </source>
</evidence>
<comment type="similarity">
    <text evidence="2">Belongs to the oxygen-dependent FAD-linked oxidoreductase family.</text>
</comment>
<protein>
    <recommendedName>
        <fullName evidence="7">FAD-binding PCMH-type domain-containing protein</fullName>
    </recommendedName>
</protein>
<comment type="caution">
    <text evidence="8">The sequence shown here is derived from an EMBL/GenBank/DDBJ whole genome shotgun (WGS) entry which is preliminary data.</text>
</comment>
<dbReference type="InterPro" id="IPR016169">
    <property type="entry name" value="FAD-bd_PCMH_sub2"/>
</dbReference>
<reference evidence="8" key="2">
    <citation type="submission" date="2023-05" db="EMBL/GenBank/DDBJ databases">
        <authorList>
            <consortium name="Lawrence Berkeley National Laboratory"/>
            <person name="Steindorff A."/>
            <person name="Hensen N."/>
            <person name="Bonometti L."/>
            <person name="Westerberg I."/>
            <person name="Brannstrom I.O."/>
            <person name="Guillou S."/>
            <person name="Cros-Aarteil S."/>
            <person name="Calhoun S."/>
            <person name="Haridas S."/>
            <person name="Kuo A."/>
            <person name="Mondo S."/>
            <person name="Pangilinan J."/>
            <person name="Riley R."/>
            <person name="Labutti K."/>
            <person name="Andreopoulos B."/>
            <person name="Lipzen A."/>
            <person name="Chen C."/>
            <person name="Yanf M."/>
            <person name="Daum C."/>
            <person name="Ng V."/>
            <person name="Clum A."/>
            <person name="Ohm R."/>
            <person name="Martin F."/>
            <person name="Silar P."/>
            <person name="Natvig D."/>
            <person name="Lalanne C."/>
            <person name="Gautier V."/>
            <person name="Ament-Velasquez S.L."/>
            <person name="Kruys A."/>
            <person name="Hutchinson M.I."/>
            <person name="Powell A.J."/>
            <person name="Barry K."/>
            <person name="Miller A.N."/>
            <person name="Grigoriev I.V."/>
            <person name="Debuchy R."/>
            <person name="Gladieux P."/>
            <person name="Thoren M.H."/>
            <person name="Johannesson H."/>
        </authorList>
    </citation>
    <scope>NUCLEOTIDE SEQUENCE</scope>
    <source>
        <strain evidence="8">CBS 103.79</strain>
    </source>
</reference>
<dbReference type="InterPro" id="IPR012951">
    <property type="entry name" value="BBE"/>
</dbReference>
<dbReference type="GO" id="GO:0016491">
    <property type="term" value="F:oxidoreductase activity"/>
    <property type="evidence" value="ECO:0007669"/>
    <property type="project" value="UniProtKB-KW"/>
</dbReference>
<dbReference type="Pfam" id="PF01565">
    <property type="entry name" value="FAD_binding_4"/>
    <property type="match status" value="1"/>
</dbReference>
<dbReference type="GO" id="GO:0071949">
    <property type="term" value="F:FAD binding"/>
    <property type="evidence" value="ECO:0007669"/>
    <property type="project" value="InterPro"/>
</dbReference>
<evidence type="ECO:0000256" key="2">
    <source>
        <dbReference type="ARBA" id="ARBA00005466"/>
    </source>
</evidence>
<dbReference type="Gene3D" id="3.30.465.10">
    <property type="match status" value="2"/>
</dbReference>
<keyword evidence="4" id="KW-0274">FAD</keyword>
<evidence type="ECO:0000256" key="3">
    <source>
        <dbReference type="ARBA" id="ARBA00022630"/>
    </source>
</evidence>
<feature type="signal peptide" evidence="6">
    <location>
        <begin position="1"/>
        <end position="23"/>
    </location>
</feature>
<dbReference type="AlphaFoldDB" id="A0AAN6RUA6"/>
<proteinExistence type="inferred from homology"/>
<evidence type="ECO:0000256" key="5">
    <source>
        <dbReference type="ARBA" id="ARBA00023002"/>
    </source>
</evidence>
<feature type="domain" description="FAD-binding PCMH-type" evidence="7">
    <location>
        <begin position="173"/>
        <end position="352"/>
    </location>
</feature>
<evidence type="ECO:0000313" key="8">
    <source>
        <dbReference type="EMBL" id="KAK3903290.1"/>
    </source>
</evidence>
<dbReference type="Pfam" id="PF08031">
    <property type="entry name" value="BBE"/>
    <property type="match status" value="1"/>
</dbReference>
<organism evidence="8 9">
    <name type="scientific">Staphylotrichum tortipilum</name>
    <dbReference type="NCBI Taxonomy" id="2831512"/>
    <lineage>
        <taxon>Eukaryota</taxon>
        <taxon>Fungi</taxon>
        <taxon>Dikarya</taxon>
        <taxon>Ascomycota</taxon>
        <taxon>Pezizomycotina</taxon>
        <taxon>Sordariomycetes</taxon>
        <taxon>Sordariomycetidae</taxon>
        <taxon>Sordariales</taxon>
        <taxon>Chaetomiaceae</taxon>
        <taxon>Staphylotrichum</taxon>
    </lineage>
</organism>
<evidence type="ECO:0000259" key="7">
    <source>
        <dbReference type="PROSITE" id="PS51387"/>
    </source>
</evidence>
<dbReference type="EMBL" id="MU855457">
    <property type="protein sequence ID" value="KAK3903290.1"/>
    <property type="molecule type" value="Genomic_DNA"/>
</dbReference>
<sequence length="640" mass="68122">MAAFTLRTTALAALLAVLADAGAISPPPSSCPPRFTYETAQLADAAIGPNAALFSFGANITPTPSGAAGSSISKPPPQGPSCKFFPGDAQWPSSTTWAKLNTTLGGALIKTVPLAAPCYANWPQHDPAACQAIRDRWSDPHLHVEDPTSAMFPIYQGRTCMPTDDPAANNCTLGGYASYSVAATKVSHIQLALNFARNANLRLAVRNTGHDFGDKSIGAGALSVWTHKLKDIQYLPEYNCKGHKGPAFKLAAGVVTEEVYAAAEKNGVTVVGGECRTVGIAGGYIAGGGHSPMAALVGMGADQVLSLEVVLPNGRFVTVDEDSYPDLYWALRGGGGSTYGVVTSVTVKAYPKIPVTTMTFYFMTGPNVTADTFFAGLGVYMSYFDAFTAAGAYGYFLTTSIGPGQYFFQFMPMWGGNMTEPQFTTLVNPFLNDLANLGIAVDPVITEYGSLYQAFNGSFPPEVVGAADSHAASRLFPRENFQPAKLNATLAAVRHAVEGGGILVGYNIRAAPNPAVNQDNAVNPAWRKATGFFILAASWPATATDAQIQQVSETLTNDWMARWRDVSPGAGSYMSEGDINEPDFQQSFYGSHYPRLYALKQQYDPTGLFYAATAVGSEDWEVMGQLPWIPTQNGRLCRKA</sequence>
<dbReference type="InterPro" id="IPR016166">
    <property type="entry name" value="FAD-bd_PCMH"/>
</dbReference>
<dbReference type="PROSITE" id="PS51387">
    <property type="entry name" value="FAD_PCMH"/>
    <property type="match status" value="1"/>
</dbReference>
<evidence type="ECO:0000313" key="9">
    <source>
        <dbReference type="Proteomes" id="UP001303889"/>
    </source>
</evidence>
<name>A0AAN6RUA6_9PEZI</name>
<gene>
    <name evidence="8" type="ORF">C8A05DRAFT_32983</name>
</gene>
<dbReference type="PANTHER" id="PTHR42973:SF39">
    <property type="entry name" value="FAD-BINDING PCMH-TYPE DOMAIN-CONTAINING PROTEIN"/>
    <property type="match status" value="1"/>
</dbReference>
<keyword evidence="9" id="KW-1185">Reference proteome</keyword>
<evidence type="ECO:0000256" key="1">
    <source>
        <dbReference type="ARBA" id="ARBA00001974"/>
    </source>
</evidence>
<dbReference type="InterPro" id="IPR050416">
    <property type="entry name" value="FAD-linked_Oxidoreductase"/>
</dbReference>